<dbReference type="eggNOG" id="ENOG5032VMF">
    <property type="taxonomic scope" value="Bacteria"/>
</dbReference>
<dbReference type="InterPro" id="IPR038765">
    <property type="entry name" value="Papain-like_cys_pep_sf"/>
</dbReference>
<dbReference type="PATRIC" id="fig|886882.15.peg.2695"/>
<reference evidence="1 2" key="1">
    <citation type="journal article" date="2011" name="J. Bacteriol.">
        <title>Complete genome sequence of Paenibacillus polymyxa SC2, a strain of plant growth-promoting Rhizobacterium with broad-spectrum antimicrobial activity.</title>
        <authorList>
            <person name="Ma M."/>
            <person name="Wang C."/>
            <person name="Ding Y."/>
            <person name="Li L."/>
            <person name="Shen D."/>
            <person name="Jiang X."/>
            <person name="Guan D."/>
            <person name="Cao F."/>
            <person name="Chen H."/>
            <person name="Feng R."/>
            <person name="Wang X."/>
            <person name="Ge Y."/>
            <person name="Yao L."/>
            <person name="Bing X."/>
            <person name="Yang X."/>
            <person name="Li J."/>
            <person name="Du B."/>
        </authorList>
    </citation>
    <scope>NUCLEOTIDE SEQUENCE [LARGE SCALE GENOMIC DNA]</scope>
    <source>
        <strain evidence="1 2">SC2</strain>
    </source>
</reference>
<dbReference type="Gene3D" id="3.90.1720.10">
    <property type="entry name" value="endopeptidase domain like (from Nostoc punctiforme)"/>
    <property type="match status" value="1"/>
</dbReference>
<evidence type="ECO:0000313" key="2">
    <source>
        <dbReference type="Proteomes" id="UP000006868"/>
    </source>
</evidence>
<dbReference type="InterPro" id="IPR024453">
    <property type="entry name" value="Peptidase_C92"/>
</dbReference>
<dbReference type="Proteomes" id="UP000006868">
    <property type="component" value="Chromosome"/>
</dbReference>
<sequence>MVVESNKYQNIRDQIKNGDFLICSGNGPMSELIKKVTNSPYSHVAFIMWFHDRLMVLESVETIGVRMVPLSSYVQNYNNTNKPYDGDVFIGRHNTLSHLLLSQNTEKTTTLRIMQRALDLLGKKYGTKDLAKIALRLTVGLGRREDDDEYICSEYVAECLSPGGISFTNIGGFIVPKHIAEDPMVNVWSRISVR</sequence>
<evidence type="ECO:0000313" key="1">
    <source>
        <dbReference type="EMBL" id="ADO56673.2"/>
    </source>
</evidence>
<dbReference type="HOGENOM" id="CLU_1388114_0_0_9"/>
<protein>
    <recommendedName>
        <fullName evidence="3">Permuted papain-like amidase enzyme, YaeF/YiiX, C92 family</fullName>
    </recommendedName>
</protein>
<dbReference type="OrthoDB" id="2843884at2"/>
<accession>E3E4D3</accession>
<evidence type="ECO:0008006" key="3">
    <source>
        <dbReference type="Google" id="ProtNLM"/>
    </source>
</evidence>
<dbReference type="EMBL" id="CP002213">
    <property type="protein sequence ID" value="ADO56673.2"/>
    <property type="molecule type" value="Genomic_DNA"/>
</dbReference>
<dbReference type="SUPFAM" id="SSF54001">
    <property type="entry name" value="Cysteine proteinases"/>
    <property type="match status" value="1"/>
</dbReference>
<name>E3E4D3_PAEPS</name>
<gene>
    <name evidence="1" type="ORF">PPSC2_12675</name>
</gene>
<proteinExistence type="predicted"/>
<dbReference type="Pfam" id="PF05708">
    <property type="entry name" value="Peptidase_C92"/>
    <property type="match status" value="1"/>
</dbReference>
<organism evidence="1 2">
    <name type="scientific">Paenibacillus polymyxa (strain SC2)</name>
    <name type="common">Bacillus polymyxa</name>
    <dbReference type="NCBI Taxonomy" id="886882"/>
    <lineage>
        <taxon>Bacteria</taxon>
        <taxon>Bacillati</taxon>
        <taxon>Bacillota</taxon>
        <taxon>Bacilli</taxon>
        <taxon>Bacillales</taxon>
        <taxon>Paenibacillaceae</taxon>
        <taxon>Paenibacillus</taxon>
    </lineage>
</organism>
<dbReference type="AlphaFoldDB" id="E3E4D3"/>
<dbReference type="KEGG" id="ppm:PPSC2_12675"/>